<evidence type="ECO:0000313" key="3">
    <source>
        <dbReference type="EMBL" id="TQB73384.1"/>
    </source>
</evidence>
<dbReference type="AlphaFoldDB" id="A0A507QZL1"/>
<dbReference type="Pfam" id="PF11309">
    <property type="entry name" value="DUF3112"/>
    <property type="match status" value="1"/>
</dbReference>
<dbReference type="PANTHER" id="PTHR35184">
    <property type="entry name" value="YALI0C10208P"/>
    <property type="match status" value="1"/>
</dbReference>
<organism evidence="3 4">
    <name type="scientific">Monascus purpureus</name>
    <name type="common">Red mold</name>
    <name type="synonym">Monascus anka</name>
    <dbReference type="NCBI Taxonomy" id="5098"/>
    <lineage>
        <taxon>Eukaryota</taxon>
        <taxon>Fungi</taxon>
        <taxon>Dikarya</taxon>
        <taxon>Ascomycota</taxon>
        <taxon>Pezizomycotina</taxon>
        <taxon>Eurotiomycetes</taxon>
        <taxon>Eurotiomycetidae</taxon>
        <taxon>Eurotiales</taxon>
        <taxon>Aspergillaceae</taxon>
        <taxon>Monascus</taxon>
    </lineage>
</organism>
<evidence type="ECO:0000313" key="4">
    <source>
        <dbReference type="Proteomes" id="UP000319663"/>
    </source>
</evidence>
<evidence type="ECO:0000256" key="1">
    <source>
        <dbReference type="SAM" id="MobiDB-lite"/>
    </source>
</evidence>
<feature type="region of interest" description="Disordered" evidence="1">
    <location>
        <begin position="1"/>
        <end position="22"/>
    </location>
</feature>
<feature type="transmembrane region" description="Helical" evidence="2">
    <location>
        <begin position="62"/>
        <end position="84"/>
    </location>
</feature>
<gene>
    <name evidence="3" type="ORF">MPDQ_005880</name>
</gene>
<protein>
    <submittedName>
        <fullName evidence="3">Uncharacterized protein</fullName>
    </submittedName>
</protein>
<accession>A0A507QZL1</accession>
<feature type="transmembrane region" description="Helical" evidence="2">
    <location>
        <begin position="258"/>
        <end position="276"/>
    </location>
</feature>
<feature type="transmembrane region" description="Helical" evidence="2">
    <location>
        <begin position="173"/>
        <end position="198"/>
    </location>
</feature>
<keyword evidence="2" id="KW-0812">Transmembrane</keyword>
<keyword evidence="4" id="KW-1185">Reference proteome</keyword>
<dbReference type="OrthoDB" id="3357002at2759"/>
<name>A0A507QZL1_MONPU</name>
<sequence length="315" mass="35223">MLQSLQTRSGGPYPPTTAGLGGSPDKIPDIPVCAVFLSLYIGFAVTNMAIFQINRRRQHKFVLSAMLFGFCMSRIVTTILRITWATRQHNIRLAMAAQIFVNAGVLLLYIINLILAQRILRATQPRVGWHPILRMGCRVLYALIAAALAIVITGVILSFYTLNTHIRTICRDLQLAAITYLFVISCLPSLHIAAAVLLPKSKEAETFGEGSIASKLTILVPTTCLAMFIAGFKCGTTWSPPRPIIHPAWYDSKACFYIFNFTFEILILCLFTFGRFDRRFFVPNGSKQPGDYTRRGKWRPGSDRTRLSLPIETSM</sequence>
<feature type="transmembrane region" description="Helical" evidence="2">
    <location>
        <begin position="29"/>
        <end position="50"/>
    </location>
</feature>
<reference evidence="3 4" key="1">
    <citation type="submission" date="2019-06" db="EMBL/GenBank/DDBJ databases">
        <title>Wine fermentation using esterase from Monascus purpureus.</title>
        <authorList>
            <person name="Geng C."/>
            <person name="Zhang Y."/>
        </authorList>
    </citation>
    <scope>NUCLEOTIDE SEQUENCE [LARGE SCALE GENOMIC DNA]</scope>
    <source>
        <strain evidence="3">HQ1</strain>
    </source>
</reference>
<dbReference type="STRING" id="5098.A0A507QZL1"/>
<keyword evidence="2" id="KW-1133">Transmembrane helix</keyword>
<keyword evidence="2" id="KW-0472">Membrane</keyword>
<dbReference type="Proteomes" id="UP000319663">
    <property type="component" value="Unassembled WGS sequence"/>
</dbReference>
<feature type="transmembrane region" description="Helical" evidence="2">
    <location>
        <begin position="139"/>
        <end position="161"/>
    </location>
</feature>
<dbReference type="InterPro" id="IPR021460">
    <property type="entry name" value="DUF3112"/>
</dbReference>
<dbReference type="EMBL" id="VIFY01000045">
    <property type="protein sequence ID" value="TQB73384.1"/>
    <property type="molecule type" value="Genomic_DNA"/>
</dbReference>
<dbReference type="PANTHER" id="PTHR35184:SF1">
    <property type="entry name" value="INTEGRAL MEMBRANE PROTEIN"/>
    <property type="match status" value="1"/>
</dbReference>
<feature type="transmembrane region" description="Helical" evidence="2">
    <location>
        <begin position="96"/>
        <end position="116"/>
    </location>
</feature>
<evidence type="ECO:0000256" key="2">
    <source>
        <dbReference type="SAM" id="Phobius"/>
    </source>
</evidence>
<feature type="transmembrane region" description="Helical" evidence="2">
    <location>
        <begin position="218"/>
        <end position="238"/>
    </location>
</feature>
<proteinExistence type="predicted"/>
<comment type="caution">
    <text evidence="3">The sequence shown here is derived from an EMBL/GenBank/DDBJ whole genome shotgun (WGS) entry which is preliminary data.</text>
</comment>